<evidence type="ECO:0008006" key="4">
    <source>
        <dbReference type="Google" id="ProtNLM"/>
    </source>
</evidence>
<evidence type="ECO:0000313" key="3">
    <source>
        <dbReference type="Proteomes" id="UP000321085"/>
    </source>
</evidence>
<dbReference type="EMBL" id="BJYU01000037">
    <property type="protein sequence ID" value="GEO15152.1"/>
    <property type="molecule type" value="Genomic_DNA"/>
</dbReference>
<protein>
    <recommendedName>
        <fullName evidence="4">Rap1a immunity protein domain-containing protein</fullName>
    </recommendedName>
</protein>
<name>A0A512BT94_9HYPH</name>
<keyword evidence="1" id="KW-0732">Signal</keyword>
<accession>A0A512BT94</accession>
<keyword evidence="3" id="KW-1185">Reference proteome</keyword>
<dbReference type="AlphaFoldDB" id="A0A512BT94"/>
<proteinExistence type="predicted"/>
<comment type="caution">
    <text evidence="2">The sequence shown here is derived from an EMBL/GenBank/DDBJ whole genome shotgun (WGS) entry which is preliminary data.</text>
</comment>
<feature type="chain" id="PRO_5022208907" description="Rap1a immunity protein domain-containing protein" evidence="1">
    <location>
        <begin position="22"/>
        <end position="114"/>
    </location>
</feature>
<evidence type="ECO:0000313" key="2">
    <source>
        <dbReference type="EMBL" id="GEO15152.1"/>
    </source>
</evidence>
<dbReference type="OrthoDB" id="8024045at2"/>
<dbReference type="RefSeq" id="WP_114185948.1">
    <property type="nucleotide sequence ID" value="NZ_BJYU01000037.1"/>
</dbReference>
<dbReference type="Proteomes" id="UP000321085">
    <property type="component" value="Unassembled WGS sequence"/>
</dbReference>
<sequence>MARVFLALIFVLSLSPFEAQSAALDSEAECRSISQADLSSCSCQGRYFESKLGPDEGAAALHLVGRSYVSEPGITLASLYERFGAATLNKVAQSVLETRGEVAIYCPFSTNLND</sequence>
<organism evidence="2 3">
    <name type="scientific">Microvirga aerophila</name>
    <dbReference type="NCBI Taxonomy" id="670291"/>
    <lineage>
        <taxon>Bacteria</taxon>
        <taxon>Pseudomonadati</taxon>
        <taxon>Pseudomonadota</taxon>
        <taxon>Alphaproteobacteria</taxon>
        <taxon>Hyphomicrobiales</taxon>
        <taxon>Methylobacteriaceae</taxon>
        <taxon>Microvirga</taxon>
    </lineage>
</organism>
<reference evidence="2 3" key="1">
    <citation type="submission" date="2019-07" db="EMBL/GenBank/DDBJ databases">
        <title>Whole genome shotgun sequence of Microvirga aerophila NBRC 106136.</title>
        <authorList>
            <person name="Hosoyama A."/>
            <person name="Uohara A."/>
            <person name="Ohji S."/>
            <person name="Ichikawa N."/>
        </authorList>
    </citation>
    <scope>NUCLEOTIDE SEQUENCE [LARGE SCALE GENOMIC DNA]</scope>
    <source>
        <strain evidence="2 3">NBRC 106136</strain>
    </source>
</reference>
<feature type="signal peptide" evidence="1">
    <location>
        <begin position="1"/>
        <end position="21"/>
    </location>
</feature>
<gene>
    <name evidence="2" type="ORF">MAE02_28480</name>
</gene>
<evidence type="ECO:0000256" key="1">
    <source>
        <dbReference type="SAM" id="SignalP"/>
    </source>
</evidence>